<evidence type="ECO:0000256" key="4">
    <source>
        <dbReference type="ARBA" id="ARBA00022679"/>
    </source>
</evidence>
<evidence type="ECO:0000256" key="10">
    <source>
        <dbReference type="ARBA" id="ARBA00023264"/>
    </source>
</evidence>
<keyword evidence="6 13" id="KW-1133">Transmembrane helix</keyword>
<dbReference type="Pfam" id="PF01066">
    <property type="entry name" value="CDP-OH_P_transf"/>
    <property type="match status" value="1"/>
</dbReference>
<evidence type="ECO:0000313" key="14">
    <source>
        <dbReference type="EMBL" id="PEN08296.1"/>
    </source>
</evidence>
<comment type="subcellular location">
    <subcellularLocation>
        <location evidence="1">Membrane</location>
        <topology evidence="1">Multi-pass membrane protein</topology>
    </subcellularLocation>
</comment>
<dbReference type="GO" id="GO:0016020">
    <property type="term" value="C:membrane"/>
    <property type="evidence" value="ECO:0007669"/>
    <property type="project" value="UniProtKB-SubCell"/>
</dbReference>
<keyword evidence="8 13" id="KW-0472">Membrane</keyword>
<dbReference type="PANTHER" id="PTHR14269:SF62">
    <property type="entry name" value="CDP-DIACYLGLYCEROL--GLYCEROL-3-PHOSPHATE 3-PHOSPHATIDYLTRANSFERASE 1, CHLOROPLASTIC"/>
    <property type="match status" value="1"/>
</dbReference>
<comment type="similarity">
    <text evidence="2 11">Belongs to the CDP-alcohol phosphatidyltransferase class-I family.</text>
</comment>
<keyword evidence="7" id="KW-0443">Lipid metabolism</keyword>
<dbReference type="PANTHER" id="PTHR14269">
    <property type="entry name" value="CDP-DIACYLGLYCEROL--GLYCEROL-3-PHOSPHATE 3-PHOSPHATIDYLTRANSFERASE-RELATED"/>
    <property type="match status" value="1"/>
</dbReference>
<keyword evidence="4 11" id="KW-0808">Transferase</keyword>
<dbReference type="Proteomes" id="UP000221024">
    <property type="component" value="Unassembled WGS sequence"/>
</dbReference>
<evidence type="ECO:0000256" key="8">
    <source>
        <dbReference type="ARBA" id="ARBA00023136"/>
    </source>
</evidence>
<gene>
    <name evidence="14" type="ORF">CRI93_04045</name>
</gene>
<proteinExistence type="inferred from homology"/>
<dbReference type="EMBL" id="PDEP01000003">
    <property type="protein sequence ID" value="PEN08296.1"/>
    <property type="molecule type" value="Genomic_DNA"/>
</dbReference>
<accession>A0A2H3NN27</accession>
<dbReference type="PROSITE" id="PS00379">
    <property type="entry name" value="CDP_ALCOHOL_P_TRANSF"/>
    <property type="match status" value="1"/>
</dbReference>
<comment type="caution">
    <text evidence="14">The sequence shown here is derived from an EMBL/GenBank/DDBJ whole genome shotgun (WGS) entry which is preliminary data.</text>
</comment>
<dbReference type="GO" id="GO:0046474">
    <property type="term" value="P:glycerophospholipid biosynthetic process"/>
    <property type="evidence" value="ECO:0007669"/>
    <property type="project" value="TreeGrafter"/>
</dbReference>
<feature type="transmembrane region" description="Helical" evidence="13">
    <location>
        <begin position="159"/>
        <end position="183"/>
    </location>
</feature>
<evidence type="ECO:0000256" key="11">
    <source>
        <dbReference type="RuleBase" id="RU003750"/>
    </source>
</evidence>
<keyword evidence="3" id="KW-0444">Lipid biosynthesis</keyword>
<evidence type="ECO:0000256" key="2">
    <source>
        <dbReference type="ARBA" id="ARBA00010441"/>
    </source>
</evidence>
<organism evidence="14 15">
    <name type="scientific">Longimonas halophila</name>
    <dbReference type="NCBI Taxonomy" id="1469170"/>
    <lineage>
        <taxon>Bacteria</taxon>
        <taxon>Pseudomonadati</taxon>
        <taxon>Rhodothermota</taxon>
        <taxon>Rhodothermia</taxon>
        <taxon>Rhodothermales</taxon>
        <taxon>Salisaetaceae</taxon>
        <taxon>Longimonas</taxon>
    </lineage>
</organism>
<dbReference type="InterPro" id="IPR050324">
    <property type="entry name" value="CDP-alcohol_PTase-I"/>
</dbReference>
<dbReference type="AlphaFoldDB" id="A0A2H3NN27"/>
<evidence type="ECO:0000256" key="13">
    <source>
        <dbReference type="SAM" id="Phobius"/>
    </source>
</evidence>
<evidence type="ECO:0000256" key="12">
    <source>
        <dbReference type="SAM" id="MobiDB-lite"/>
    </source>
</evidence>
<evidence type="ECO:0000256" key="9">
    <source>
        <dbReference type="ARBA" id="ARBA00023209"/>
    </source>
</evidence>
<dbReference type="GO" id="GO:0016780">
    <property type="term" value="F:phosphotransferase activity, for other substituted phosphate groups"/>
    <property type="evidence" value="ECO:0007669"/>
    <property type="project" value="InterPro"/>
</dbReference>
<dbReference type="RefSeq" id="WP_098061334.1">
    <property type="nucleotide sequence ID" value="NZ_PDEP01000003.1"/>
</dbReference>
<evidence type="ECO:0000256" key="1">
    <source>
        <dbReference type="ARBA" id="ARBA00004141"/>
    </source>
</evidence>
<dbReference type="OrthoDB" id="9785031at2"/>
<reference evidence="14 15" key="1">
    <citation type="submission" date="2017-10" db="EMBL/GenBank/DDBJ databases">
        <title>Draft genome of Longimonas halophila.</title>
        <authorList>
            <person name="Goh K.M."/>
            <person name="Shamsir M.S."/>
            <person name="Lim S.W."/>
        </authorList>
    </citation>
    <scope>NUCLEOTIDE SEQUENCE [LARGE SCALE GENOMIC DNA]</scope>
    <source>
        <strain evidence="14 15">KCTC 42399</strain>
    </source>
</reference>
<dbReference type="InterPro" id="IPR048254">
    <property type="entry name" value="CDP_ALCOHOL_P_TRANSF_CS"/>
</dbReference>
<keyword evidence="9" id="KW-0594">Phospholipid biosynthesis</keyword>
<dbReference type="InterPro" id="IPR043130">
    <property type="entry name" value="CDP-OH_PTrfase_TM_dom"/>
</dbReference>
<evidence type="ECO:0000256" key="6">
    <source>
        <dbReference type="ARBA" id="ARBA00022989"/>
    </source>
</evidence>
<feature type="region of interest" description="Disordered" evidence="12">
    <location>
        <begin position="201"/>
        <end position="253"/>
    </location>
</feature>
<keyword evidence="10" id="KW-1208">Phospholipid metabolism</keyword>
<feature type="compositionally biased region" description="Polar residues" evidence="12">
    <location>
        <begin position="238"/>
        <end position="253"/>
    </location>
</feature>
<dbReference type="InterPro" id="IPR000462">
    <property type="entry name" value="CDP-OH_P_trans"/>
</dbReference>
<keyword evidence="15" id="KW-1185">Reference proteome</keyword>
<evidence type="ECO:0000313" key="15">
    <source>
        <dbReference type="Proteomes" id="UP000221024"/>
    </source>
</evidence>
<protein>
    <submittedName>
        <fullName evidence="14">CDP-alcohol phosphatidyltransferase</fullName>
    </submittedName>
</protein>
<keyword evidence="5 13" id="KW-0812">Transmembrane</keyword>
<evidence type="ECO:0000256" key="3">
    <source>
        <dbReference type="ARBA" id="ARBA00022516"/>
    </source>
</evidence>
<feature type="transmembrane region" description="Helical" evidence="13">
    <location>
        <begin position="12"/>
        <end position="36"/>
    </location>
</feature>
<evidence type="ECO:0000256" key="7">
    <source>
        <dbReference type="ARBA" id="ARBA00023098"/>
    </source>
</evidence>
<feature type="transmembrane region" description="Helical" evidence="13">
    <location>
        <begin position="103"/>
        <end position="123"/>
    </location>
</feature>
<sequence>MTARANEWPNLGRFWTIPNALSLLRLVLVLPIAWLIWQDGPLEWVVGLVLVAILTDWFDGRLARWLGTVSEWGKVLDPLADKAAGGLAVLALTFRASDPNLPVWFLLLVLVRDGAIVAGSAILARRVGKVVMSAWLGKAATTWLAITVLAALLRADAPVLDVCVYMTAGLLVVSFFVYTWHFIRTAQAPEGQKKVYQMDLSATRGHPDRPDSTAGADAEPPDQESSSEMPSREPPPDTETQQARSGTSSPNTS</sequence>
<name>A0A2H3NN27_9BACT</name>
<evidence type="ECO:0000256" key="5">
    <source>
        <dbReference type="ARBA" id="ARBA00022692"/>
    </source>
</evidence>
<dbReference type="Gene3D" id="1.20.120.1760">
    <property type="match status" value="1"/>
</dbReference>
<feature type="transmembrane region" description="Helical" evidence="13">
    <location>
        <begin position="135"/>
        <end position="153"/>
    </location>
</feature>